<dbReference type="Proteomes" id="UP000092627">
    <property type="component" value="Unassembled WGS sequence"/>
</dbReference>
<evidence type="ECO:0000313" key="3">
    <source>
        <dbReference type="Proteomes" id="UP000092627"/>
    </source>
</evidence>
<evidence type="ECO:0000256" key="1">
    <source>
        <dbReference type="SAM" id="Phobius"/>
    </source>
</evidence>
<evidence type="ECO:0000313" key="2">
    <source>
        <dbReference type="EMBL" id="SBS25887.1"/>
    </source>
</evidence>
<gene>
    <name evidence="2" type="ORF">MAQ5080_00397</name>
</gene>
<sequence>MKAKRTLANSSKKQSGLVSLELALGFVSFWLVCMIWIEMSYVSYVSAMGDMMISHASSQAKRGEDVDFQVAFNDSLNQSDSLWESFIGDGSGFESCVYYVTSYTALKSLGEDTDICEQGDGADDTAPIAIYQVHYGYTPMFTTFTDSTPDLFSREMIVIQESQLE</sequence>
<keyword evidence="1" id="KW-0472">Membrane</keyword>
<proteinExistence type="predicted"/>
<dbReference type="EMBL" id="FLOC01000001">
    <property type="protein sequence ID" value="SBS25887.1"/>
    <property type="molecule type" value="Genomic_DNA"/>
</dbReference>
<dbReference type="AlphaFoldDB" id="A0A1A8T3C9"/>
<dbReference type="OrthoDB" id="6555614at2"/>
<evidence type="ECO:0008006" key="4">
    <source>
        <dbReference type="Google" id="ProtNLM"/>
    </source>
</evidence>
<reference evidence="2 3" key="1">
    <citation type="submission" date="2016-06" db="EMBL/GenBank/DDBJ databases">
        <authorList>
            <person name="Kjaerup R.B."/>
            <person name="Dalgaard T.S."/>
            <person name="Juul-Madsen H.R."/>
        </authorList>
    </citation>
    <scope>NUCLEOTIDE SEQUENCE [LARGE SCALE GENOMIC DNA]</scope>
    <source>
        <strain evidence="2 3">CECT 5080</strain>
    </source>
</reference>
<keyword evidence="1" id="KW-0812">Transmembrane</keyword>
<feature type="transmembrane region" description="Helical" evidence="1">
    <location>
        <begin position="20"/>
        <end position="37"/>
    </location>
</feature>
<dbReference type="RefSeq" id="WP_067204797.1">
    <property type="nucleotide sequence ID" value="NZ_FLOC01000001.1"/>
</dbReference>
<keyword evidence="1" id="KW-1133">Transmembrane helix</keyword>
<dbReference type="STRING" id="295068.MAQ5080_00397"/>
<accession>A0A1A8T3C9</accession>
<organism evidence="2 3">
    <name type="scientific">Marinomonas aquimarina</name>
    <dbReference type="NCBI Taxonomy" id="295068"/>
    <lineage>
        <taxon>Bacteria</taxon>
        <taxon>Pseudomonadati</taxon>
        <taxon>Pseudomonadota</taxon>
        <taxon>Gammaproteobacteria</taxon>
        <taxon>Oceanospirillales</taxon>
        <taxon>Oceanospirillaceae</taxon>
        <taxon>Marinomonas</taxon>
    </lineage>
</organism>
<protein>
    <recommendedName>
        <fullName evidence="4">TadE-like protein</fullName>
    </recommendedName>
</protein>
<name>A0A1A8T3C9_9GAMM</name>
<keyword evidence="3" id="KW-1185">Reference proteome</keyword>